<dbReference type="InterPro" id="IPR010730">
    <property type="entry name" value="HET"/>
</dbReference>
<organism evidence="2 3">
    <name type="scientific">Plectosphaerella plurivora</name>
    <dbReference type="NCBI Taxonomy" id="936078"/>
    <lineage>
        <taxon>Eukaryota</taxon>
        <taxon>Fungi</taxon>
        <taxon>Dikarya</taxon>
        <taxon>Ascomycota</taxon>
        <taxon>Pezizomycotina</taxon>
        <taxon>Sordariomycetes</taxon>
        <taxon>Hypocreomycetidae</taxon>
        <taxon>Glomerellales</taxon>
        <taxon>Plectosphaerellaceae</taxon>
        <taxon>Plectosphaerella</taxon>
    </lineage>
</organism>
<accession>A0A9P9ACQ2</accession>
<dbReference type="InterPro" id="IPR052895">
    <property type="entry name" value="HetReg/Transcr_Mod"/>
</dbReference>
<evidence type="ECO:0000259" key="1">
    <source>
        <dbReference type="Pfam" id="PF06985"/>
    </source>
</evidence>
<dbReference type="EMBL" id="JAGSXJ010000002">
    <property type="protein sequence ID" value="KAH6695655.1"/>
    <property type="molecule type" value="Genomic_DNA"/>
</dbReference>
<protein>
    <submittedName>
        <fullName evidence="2">Heterokaryon incompatibility protein-domain-containing protein</fullName>
    </submittedName>
</protein>
<evidence type="ECO:0000313" key="3">
    <source>
        <dbReference type="Proteomes" id="UP000770015"/>
    </source>
</evidence>
<keyword evidence="3" id="KW-1185">Reference proteome</keyword>
<dbReference type="PANTHER" id="PTHR24148">
    <property type="entry name" value="ANKYRIN REPEAT DOMAIN-CONTAINING PROTEIN 39 HOMOLOG-RELATED"/>
    <property type="match status" value="1"/>
</dbReference>
<feature type="domain" description="Heterokaryon incompatibility" evidence="1">
    <location>
        <begin position="45"/>
        <end position="204"/>
    </location>
</feature>
<evidence type="ECO:0000313" key="2">
    <source>
        <dbReference type="EMBL" id="KAH6695655.1"/>
    </source>
</evidence>
<dbReference type="OrthoDB" id="2157530at2759"/>
<name>A0A9P9ACQ2_9PEZI</name>
<dbReference type="AlphaFoldDB" id="A0A9P9ACQ2"/>
<dbReference type="Pfam" id="PF06985">
    <property type="entry name" value="HET"/>
    <property type="match status" value="1"/>
</dbReference>
<sequence>MTSPKSYTYDSLTIPGQFRLLHLEPGTGDIHFTLSNAHLDDNPAYEAISYCWGDAKDTRVVHCHGVPINITYSLFTALQRLRRLDETRIVWADAVCINQTDTDEKTEQVKLMGRIYSQPSRVLIWLGEDKTGLDGLKECLAGAQELLPPSSQDGSQLLAAAKTAYFEASELRRAKKPNFNDHNWQPFASILCRAWFDRTWIIQEAILAPEHVERLVLCGDLKFDWNVLADVCYRIASHGFGLSLSGTSVLNAKAPSMFHFMQENNRPVIMFQCASMISLLQHYQKASNIVDAIMAATSFKATDPRDHVYGLLGSCAHTSGIMPDYNLTAPEVFCQVSEAVLVGDQNLRLLALAPHMAFGAGDIVPKRIDGLPSWVPDFSCEASVSFPPLVSYTIRPQLYHAGDQVPEVPVRISESDGRKLLHLRGRIIDTVDEMAQCLPDAPMPTENDILPKTGYPALLKRYILNWLRECQRVAFGSSSVITEAVQISKDDGTTASQVNVTVNPWSEEFANTLICAMTLMRDAAPPEAISAVKDFVTYLEAYFTPGWVMTESFRERMLTDGPIVEHSIGAQGVTRKFCRTTGGRLGQVRKDARKGDVVCVITGAEVPFILRKSEVQEGAWVLIGDAYISGVMQGEALADDRYETEDIVLC</sequence>
<comment type="caution">
    <text evidence="2">The sequence shown here is derived from an EMBL/GenBank/DDBJ whole genome shotgun (WGS) entry which is preliminary data.</text>
</comment>
<dbReference type="Proteomes" id="UP000770015">
    <property type="component" value="Unassembled WGS sequence"/>
</dbReference>
<dbReference type="Pfam" id="PF26639">
    <property type="entry name" value="Het-6_barrel"/>
    <property type="match status" value="1"/>
</dbReference>
<reference evidence="2" key="1">
    <citation type="journal article" date="2021" name="Nat. Commun.">
        <title>Genetic determinants of endophytism in the Arabidopsis root mycobiome.</title>
        <authorList>
            <person name="Mesny F."/>
            <person name="Miyauchi S."/>
            <person name="Thiergart T."/>
            <person name="Pickel B."/>
            <person name="Atanasova L."/>
            <person name="Karlsson M."/>
            <person name="Huettel B."/>
            <person name="Barry K.W."/>
            <person name="Haridas S."/>
            <person name="Chen C."/>
            <person name="Bauer D."/>
            <person name="Andreopoulos W."/>
            <person name="Pangilinan J."/>
            <person name="LaButti K."/>
            <person name="Riley R."/>
            <person name="Lipzen A."/>
            <person name="Clum A."/>
            <person name="Drula E."/>
            <person name="Henrissat B."/>
            <person name="Kohler A."/>
            <person name="Grigoriev I.V."/>
            <person name="Martin F.M."/>
            <person name="Hacquard S."/>
        </authorList>
    </citation>
    <scope>NUCLEOTIDE SEQUENCE</scope>
    <source>
        <strain evidence="2">MPI-SDFR-AT-0117</strain>
    </source>
</reference>
<dbReference type="PANTHER" id="PTHR24148:SF64">
    <property type="entry name" value="HETEROKARYON INCOMPATIBILITY DOMAIN-CONTAINING PROTEIN"/>
    <property type="match status" value="1"/>
</dbReference>
<proteinExistence type="predicted"/>
<gene>
    <name evidence="2" type="ORF">F5X68DRAFT_163986</name>
</gene>